<feature type="transmembrane region" description="Helical" evidence="1">
    <location>
        <begin position="37"/>
        <end position="56"/>
    </location>
</feature>
<keyword evidence="1" id="KW-1133">Transmembrane helix</keyword>
<dbReference type="AlphaFoldDB" id="A0A9P7SXQ2"/>
<keyword evidence="3" id="KW-1185">Reference proteome</keyword>
<reference evidence="2" key="1">
    <citation type="journal article" date="2020" name="bioRxiv">
        <title>Whole genome comparisons of ergot fungi reveals the divergence and evolution of species within the genus Claviceps are the result of varying mechanisms driving genome evolution and host range expansion.</title>
        <authorList>
            <person name="Wyka S.A."/>
            <person name="Mondo S.J."/>
            <person name="Liu M."/>
            <person name="Dettman J."/>
            <person name="Nalam V."/>
            <person name="Broders K.D."/>
        </authorList>
    </citation>
    <scope>NUCLEOTIDE SEQUENCE</scope>
    <source>
        <strain evidence="2">CCC 602</strain>
    </source>
</reference>
<organism evidence="2 3">
    <name type="scientific">Claviceps pusilla</name>
    <dbReference type="NCBI Taxonomy" id="123648"/>
    <lineage>
        <taxon>Eukaryota</taxon>
        <taxon>Fungi</taxon>
        <taxon>Dikarya</taxon>
        <taxon>Ascomycota</taxon>
        <taxon>Pezizomycotina</taxon>
        <taxon>Sordariomycetes</taxon>
        <taxon>Hypocreomycetidae</taxon>
        <taxon>Hypocreales</taxon>
        <taxon>Clavicipitaceae</taxon>
        <taxon>Claviceps</taxon>
    </lineage>
</organism>
<gene>
    <name evidence="2" type="ORF">E4U43_000399</name>
</gene>
<dbReference type="GO" id="GO:0005739">
    <property type="term" value="C:mitochondrion"/>
    <property type="evidence" value="ECO:0007669"/>
    <property type="project" value="GOC"/>
</dbReference>
<comment type="caution">
    <text evidence="2">The sequence shown here is derived from an EMBL/GenBank/DDBJ whole genome shotgun (WGS) entry which is preliminary data.</text>
</comment>
<protein>
    <submittedName>
        <fullName evidence="2">Uncharacterized protein</fullName>
    </submittedName>
</protein>
<dbReference type="EMBL" id="SRPW01001116">
    <property type="protein sequence ID" value="KAG6006777.1"/>
    <property type="molecule type" value="Genomic_DNA"/>
</dbReference>
<name>A0A9P7SXQ2_9HYPO</name>
<evidence type="ECO:0000313" key="2">
    <source>
        <dbReference type="EMBL" id="KAG6006777.1"/>
    </source>
</evidence>
<evidence type="ECO:0000313" key="3">
    <source>
        <dbReference type="Proteomes" id="UP000748025"/>
    </source>
</evidence>
<dbReference type="Pfam" id="PF09796">
    <property type="entry name" value="QCR10"/>
    <property type="match status" value="1"/>
</dbReference>
<dbReference type="PANTHER" id="PTHR28254">
    <property type="entry name" value="CYTOCHROME B-C1 COMPLEX SUBUNIT 10"/>
    <property type="match status" value="1"/>
</dbReference>
<dbReference type="PANTHER" id="PTHR28254:SF1">
    <property type="entry name" value="CYTOCHROME B-C1 COMPLEX SUBUNIT 10, MITOCHONDRIAL"/>
    <property type="match status" value="1"/>
</dbReference>
<dbReference type="GO" id="GO:0006122">
    <property type="term" value="P:mitochondrial electron transport, ubiquinol to cytochrome c"/>
    <property type="evidence" value="ECO:0007669"/>
    <property type="project" value="InterPro"/>
</dbReference>
<evidence type="ECO:0000256" key="1">
    <source>
        <dbReference type="SAM" id="Phobius"/>
    </source>
</evidence>
<keyword evidence="1" id="KW-0812">Transmembrane</keyword>
<accession>A0A9P7SXQ2</accession>
<keyword evidence="1" id="KW-0472">Membrane</keyword>
<proteinExistence type="predicted"/>
<dbReference type="InterPro" id="IPR019182">
    <property type="entry name" value="Cytochrome_b-c1_su10_fun"/>
</dbReference>
<dbReference type="Proteomes" id="UP000748025">
    <property type="component" value="Unassembled WGS sequence"/>
</dbReference>
<sequence length="89" mass="9995">MVSQTPVRAAEFKSAYGPKYAFQPNLKGWNKTTMYRAALRSAPFGGAAVVGLLFYISGIPRVKEDILQKIPFAGRYFVKEEIHPQDNPF</sequence>
<dbReference type="OrthoDB" id="2391627at2759"/>